<keyword evidence="2" id="KW-0378">Hydrolase</keyword>
<dbReference type="Gene3D" id="3.40.710.10">
    <property type="entry name" value="DD-peptidase/beta-lactamase superfamily"/>
    <property type="match status" value="2"/>
</dbReference>
<dbReference type="GO" id="GO:0000270">
    <property type="term" value="P:peptidoglycan metabolic process"/>
    <property type="evidence" value="ECO:0007669"/>
    <property type="project" value="TreeGrafter"/>
</dbReference>
<accession>A0A0S8GG97</accession>
<gene>
    <name evidence="3" type="ORF">AMJ87_05850</name>
</gene>
<dbReference type="InterPro" id="IPR000667">
    <property type="entry name" value="Peptidase_S13"/>
</dbReference>
<dbReference type="InterPro" id="IPR012338">
    <property type="entry name" value="Beta-lactam/transpept-like"/>
</dbReference>
<organism evidence="3 4">
    <name type="scientific">candidate division WOR_3 bacterium SM23_60</name>
    <dbReference type="NCBI Taxonomy" id="1703780"/>
    <lineage>
        <taxon>Bacteria</taxon>
        <taxon>Bacteria division WOR-3</taxon>
    </lineage>
</organism>
<comment type="caution">
    <text evidence="3">The sequence shown here is derived from an EMBL/GenBank/DDBJ whole genome shotgun (WGS) entry which is preliminary data.</text>
</comment>
<dbReference type="PRINTS" id="PR00922">
    <property type="entry name" value="DADACBPTASE3"/>
</dbReference>
<dbReference type="AlphaFoldDB" id="A0A0S8GG97"/>
<evidence type="ECO:0000313" key="3">
    <source>
        <dbReference type="EMBL" id="KPK72053.1"/>
    </source>
</evidence>
<dbReference type="Pfam" id="PF02113">
    <property type="entry name" value="Peptidase_S13"/>
    <property type="match status" value="1"/>
</dbReference>
<dbReference type="GO" id="GO:0006508">
    <property type="term" value="P:proteolysis"/>
    <property type="evidence" value="ECO:0007669"/>
    <property type="project" value="InterPro"/>
</dbReference>
<dbReference type="Gene3D" id="3.50.80.20">
    <property type="entry name" value="D-Ala-D-Ala carboxypeptidase C, peptidase S13"/>
    <property type="match status" value="1"/>
</dbReference>
<sequence length="470" mass="52023">MIVILFLSILPVDSILTQPDLATAQYGICVADLTDDRIIYARNAKRLFIPASNMKIITTATAVMFIDPDFRFRTVLATTGTVEAEKLNGDVVLVGGGDPSLSLTDLESFVATLVRKGIHAVTGNIVAVNTYFQDIAVTENSFRYERLPVGWAWHYLDARYAPEVSALSVNKNTVNVHMKATKRGDRADVSLEPQTEYVKLVSNMITKAGEDSIIIYRLWDRNTIYVSGGIGNGRERSIDVAVRNPALFAGHYVKEQLENAGIHVHGDVLSVSDAAQAAELLERSVIVDSALSEPLIDMLPEIGIESDNLYAEMLLKTLGVQFYEEGSFVAGIRVLKRLLYRAGVDTSGVSLWDGSGLSRHNLVSPYALVLVLRYMHNSEYFSTFYKLLPGSGEGTLEQRFKGLNTSMRAKTGTLHAVSCLSGYITIAEREYCFSMMFNNFTCPRKQIEQIQEDILTALVKHLERQVSGSR</sequence>
<dbReference type="Proteomes" id="UP000051096">
    <property type="component" value="Unassembled WGS sequence"/>
</dbReference>
<dbReference type="EMBL" id="LJUO01000043">
    <property type="protein sequence ID" value="KPK72053.1"/>
    <property type="molecule type" value="Genomic_DNA"/>
</dbReference>
<evidence type="ECO:0000256" key="2">
    <source>
        <dbReference type="ARBA" id="ARBA00022801"/>
    </source>
</evidence>
<comment type="similarity">
    <text evidence="1">Belongs to the peptidase S13 family.</text>
</comment>
<evidence type="ECO:0000256" key="1">
    <source>
        <dbReference type="ARBA" id="ARBA00006096"/>
    </source>
</evidence>
<dbReference type="NCBIfam" id="TIGR00666">
    <property type="entry name" value="PBP4"/>
    <property type="match status" value="1"/>
</dbReference>
<dbReference type="SUPFAM" id="SSF56601">
    <property type="entry name" value="beta-lactamase/transpeptidase-like"/>
    <property type="match status" value="1"/>
</dbReference>
<evidence type="ECO:0000313" key="4">
    <source>
        <dbReference type="Proteomes" id="UP000051096"/>
    </source>
</evidence>
<name>A0A0S8GG97_UNCW3</name>
<reference evidence="3 4" key="1">
    <citation type="journal article" date="2015" name="Microbiome">
        <title>Genomic resolution of linkages in carbon, nitrogen, and sulfur cycling among widespread estuary sediment bacteria.</title>
        <authorList>
            <person name="Baker B.J."/>
            <person name="Lazar C.S."/>
            <person name="Teske A.P."/>
            <person name="Dick G.J."/>
        </authorList>
    </citation>
    <scope>NUCLEOTIDE SEQUENCE [LARGE SCALE GENOMIC DNA]</scope>
    <source>
        <strain evidence="3">SM23_60</strain>
    </source>
</reference>
<dbReference type="PANTHER" id="PTHR30023:SF0">
    <property type="entry name" value="PENICILLIN-SENSITIVE CARBOXYPEPTIDASE A"/>
    <property type="match status" value="1"/>
</dbReference>
<evidence type="ECO:0008006" key="5">
    <source>
        <dbReference type="Google" id="ProtNLM"/>
    </source>
</evidence>
<proteinExistence type="inferred from homology"/>
<protein>
    <recommendedName>
        <fullName evidence="5">D-alanyl-D-alanine carboxypeptidase</fullName>
    </recommendedName>
</protein>
<dbReference type="PATRIC" id="fig|1703780.3.peg.2596"/>
<dbReference type="GO" id="GO:0004185">
    <property type="term" value="F:serine-type carboxypeptidase activity"/>
    <property type="evidence" value="ECO:0007669"/>
    <property type="project" value="InterPro"/>
</dbReference>
<dbReference type="PANTHER" id="PTHR30023">
    <property type="entry name" value="D-ALANYL-D-ALANINE CARBOXYPEPTIDASE"/>
    <property type="match status" value="1"/>
</dbReference>